<evidence type="ECO:0000313" key="2">
    <source>
        <dbReference type="Proteomes" id="UP001186944"/>
    </source>
</evidence>
<keyword evidence="2" id="KW-1185">Reference proteome</keyword>
<gene>
    <name evidence="1" type="ORF">FSP39_011734</name>
</gene>
<dbReference type="Proteomes" id="UP001186944">
    <property type="component" value="Unassembled WGS sequence"/>
</dbReference>
<evidence type="ECO:0000313" key="1">
    <source>
        <dbReference type="EMBL" id="KAK3107316.1"/>
    </source>
</evidence>
<dbReference type="PANTHER" id="PTHR23409">
    <property type="entry name" value="RIBONUCLEOSIDE-DIPHOSPHATE REDUCTASE SMALL CHAIN"/>
    <property type="match status" value="1"/>
</dbReference>
<name>A0AA88YTV6_PINIB</name>
<dbReference type="AlphaFoldDB" id="A0AA88YTV6"/>
<dbReference type="GO" id="GO:0004748">
    <property type="term" value="F:ribonucleoside-diphosphate reductase activity, thioredoxin disulfide as acceptor"/>
    <property type="evidence" value="ECO:0007669"/>
    <property type="project" value="TreeGrafter"/>
</dbReference>
<protein>
    <submittedName>
        <fullName evidence="1">Uncharacterized protein</fullName>
    </submittedName>
</protein>
<dbReference type="PANTHER" id="PTHR23409:SF21">
    <property type="entry name" value="CAPSID PROTEIN"/>
    <property type="match status" value="1"/>
</dbReference>
<comment type="caution">
    <text evidence="1">The sequence shown here is derived from an EMBL/GenBank/DDBJ whole genome shotgun (WGS) entry which is preliminary data.</text>
</comment>
<dbReference type="GO" id="GO:0009263">
    <property type="term" value="P:deoxyribonucleotide biosynthetic process"/>
    <property type="evidence" value="ECO:0007669"/>
    <property type="project" value="InterPro"/>
</dbReference>
<sequence length="585" mass="65290">MAEKAGPPPPYNYQPGGAYPQSHTTVIVQQQRPKPQVNHGLLGSIGRELDSFGRSLQKEMDRAGNMVTSEWKKHDMGPILGNFMTNNQIQLISKASGRSLQIVQAPNGQLVVDGMGGIGQQCFNAVWTVVAEGNNQVRLHNNNNYLTIANGQTCLIHMPPGSNHGIETKFQLGLKGVHSNFVTLEAMNLKEKGRHIGVLNDGTLKPALATGGSEDHAQFGVSLVANDTQTTPVNNFLHSMFNEIDLSLNGKIISPSTNTYPYRAYLETLLSYRPDTLKKSIKASNLWVKDEGGKMDAGNPHQDDKTEDDYNESLRARHSLIEGSKEVELFDRLHLDMFQQKNYLVNGVDVRLRFNRASTPFCLFGTADGKIKISSMMLFVRKVRPMPGIINRANALLNSSTAKYPLRRVEVKSFTIPAGTRSKITDNVFAGQLPKRVFLGMVLNTAFNGSIGTNPFNFQHFNCTKVEISLNGETQNTRPFEPDFDDNFYLRSYMSLYQALGRIGEDWAPAIGYKEYGNGFTLWGYDFTPDQNAQSFEKFHLIKTGNMRIELQFSAALAHTINCIVYGEFDNVLEINKQREVSVDY</sequence>
<dbReference type="InterPro" id="IPR000358">
    <property type="entry name" value="RNR_small_fam"/>
</dbReference>
<reference evidence="1" key="1">
    <citation type="submission" date="2019-08" db="EMBL/GenBank/DDBJ databases">
        <title>The improved chromosome-level genome for the pearl oyster Pinctada fucata martensii using PacBio sequencing and Hi-C.</title>
        <authorList>
            <person name="Zheng Z."/>
        </authorList>
    </citation>
    <scope>NUCLEOTIDE SEQUENCE</scope>
    <source>
        <strain evidence="1">ZZ-2019</strain>
        <tissue evidence="1">Adductor muscle</tissue>
    </source>
</reference>
<dbReference type="EMBL" id="VSWD01000002">
    <property type="protein sequence ID" value="KAK3107316.1"/>
    <property type="molecule type" value="Genomic_DNA"/>
</dbReference>
<organism evidence="1 2">
    <name type="scientific">Pinctada imbricata</name>
    <name type="common">Atlantic pearl-oyster</name>
    <name type="synonym">Pinctada martensii</name>
    <dbReference type="NCBI Taxonomy" id="66713"/>
    <lineage>
        <taxon>Eukaryota</taxon>
        <taxon>Metazoa</taxon>
        <taxon>Spiralia</taxon>
        <taxon>Lophotrochozoa</taxon>
        <taxon>Mollusca</taxon>
        <taxon>Bivalvia</taxon>
        <taxon>Autobranchia</taxon>
        <taxon>Pteriomorphia</taxon>
        <taxon>Pterioida</taxon>
        <taxon>Pterioidea</taxon>
        <taxon>Pteriidae</taxon>
        <taxon>Pinctada</taxon>
    </lineage>
</organism>
<dbReference type="GO" id="GO:0005829">
    <property type="term" value="C:cytosol"/>
    <property type="evidence" value="ECO:0007669"/>
    <property type="project" value="TreeGrafter"/>
</dbReference>
<proteinExistence type="predicted"/>
<accession>A0AA88YTV6</accession>